<proteinExistence type="predicted"/>
<evidence type="ECO:0000313" key="3">
    <source>
        <dbReference type="EMBL" id="CAI6374858.1"/>
    </source>
</evidence>
<dbReference type="AlphaFoldDB" id="A0AAV0Y274"/>
<keyword evidence="4" id="KW-1185">Reference proteome</keyword>
<dbReference type="EMBL" id="CARXXK010001250">
    <property type="protein sequence ID" value="CAI6374858.1"/>
    <property type="molecule type" value="Genomic_DNA"/>
</dbReference>
<feature type="compositionally biased region" description="Basic and acidic residues" evidence="1">
    <location>
        <begin position="96"/>
        <end position="112"/>
    </location>
</feature>
<keyword evidence="2" id="KW-1133">Transmembrane helix</keyword>
<accession>A0AAV0Y274</accession>
<name>A0AAV0Y274_9HEMI</name>
<feature type="region of interest" description="Disordered" evidence="1">
    <location>
        <begin position="82"/>
        <end position="138"/>
    </location>
</feature>
<evidence type="ECO:0000256" key="2">
    <source>
        <dbReference type="SAM" id="Phobius"/>
    </source>
</evidence>
<evidence type="ECO:0000313" key="4">
    <source>
        <dbReference type="Proteomes" id="UP001160148"/>
    </source>
</evidence>
<sequence>MFGLTNIAIFVLLIVLIIISIYICETSVVSLNYTETRIPRFVTNATFSPFPKTIDVENRNKVCDANTLEKCSVSDKTTQRVAGALSPFRKRHGLRERRERQNHDTEKHETRRGVLAGTGQSKTGVQPVSRGPRGDGKE</sequence>
<gene>
    <name evidence="3" type="ORF">MEUPH1_LOCUS28435</name>
</gene>
<organism evidence="3 4">
    <name type="scientific">Macrosiphum euphorbiae</name>
    <name type="common">potato aphid</name>
    <dbReference type="NCBI Taxonomy" id="13131"/>
    <lineage>
        <taxon>Eukaryota</taxon>
        <taxon>Metazoa</taxon>
        <taxon>Ecdysozoa</taxon>
        <taxon>Arthropoda</taxon>
        <taxon>Hexapoda</taxon>
        <taxon>Insecta</taxon>
        <taxon>Pterygota</taxon>
        <taxon>Neoptera</taxon>
        <taxon>Paraneoptera</taxon>
        <taxon>Hemiptera</taxon>
        <taxon>Sternorrhyncha</taxon>
        <taxon>Aphidomorpha</taxon>
        <taxon>Aphidoidea</taxon>
        <taxon>Aphididae</taxon>
        <taxon>Macrosiphini</taxon>
        <taxon>Macrosiphum</taxon>
    </lineage>
</organism>
<keyword evidence="2" id="KW-0472">Membrane</keyword>
<reference evidence="3 4" key="1">
    <citation type="submission" date="2023-01" db="EMBL/GenBank/DDBJ databases">
        <authorList>
            <person name="Whitehead M."/>
        </authorList>
    </citation>
    <scope>NUCLEOTIDE SEQUENCE [LARGE SCALE GENOMIC DNA]</scope>
</reference>
<comment type="caution">
    <text evidence="3">The sequence shown here is derived from an EMBL/GenBank/DDBJ whole genome shotgun (WGS) entry which is preliminary data.</text>
</comment>
<feature type="transmembrane region" description="Helical" evidence="2">
    <location>
        <begin position="6"/>
        <end position="24"/>
    </location>
</feature>
<protein>
    <submittedName>
        <fullName evidence="3">Uncharacterized protein</fullName>
    </submittedName>
</protein>
<keyword evidence="2" id="KW-0812">Transmembrane</keyword>
<dbReference type="Proteomes" id="UP001160148">
    <property type="component" value="Unassembled WGS sequence"/>
</dbReference>
<evidence type="ECO:0000256" key="1">
    <source>
        <dbReference type="SAM" id="MobiDB-lite"/>
    </source>
</evidence>